<organism evidence="2 3">
    <name type="scientific">Paracoccus caeni</name>
    <dbReference type="NCBI Taxonomy" id="657651"/>
    <lineage>
        <taxon>Bacteria</taxon>
        <taxon>Pseudomonadati</taxon>
        <taxon>Pseudomonadota</taxon>
        <taxon>Alphaproteobacteria</taxon>
        <taxon>Rhodobacterales</taxon>
        <taxon>Paracoccaceae</taxon>
        <taxon>Paracoccus</taxon>
    </lineage>
</organism>
<proteinExistence type="predicted"/>
<dbReference type="Proteomes" id="UP000640485">
    <property type="component" value="Unassembled WGS sequence"/>
</dbReference>
<name>A0A934SB53_9RHOB</name>
<evidence type="ECO:0000256" key="1">
    <source>
        <dbReference type="SAM" id="Phobius"/>
    </source>
</evidence>
<sequence>MDDKVLGIYLGKTICSLASLDAAGAIVFRKHIKRHRLLDFLGGLPPCVVAMEAMSTFDARCVRRKPS</sequence>
<evidence type="ECO:0008006" key="4">
    <source>
        <dbReference type="Google" id="ProtNLM"/>
    </source>
</evidence>
<feature type="transmembrane region" description="Helical" evidence="1">
    <location>
        <begin position="6"/>
        <end position="28"/>
    </location>
</feature>
<evidence type="ECO:0000313" key="3">
    <source>
        <dbReference type="Proteomes" id="UP000640485"/>
    </source>
</evidence>
<evidence type="ECO:0000313" key="2">
    <source>
        <dbReference type="EMBL" id="MBK4214707.1"/>
    </source>
</evidence>
<comment type="caution">
    <text evidence="2">The sequence shown here is derived from an EMBL/GenBank/DDBJ whole genome shotgun (WGS) entry which is preliminary data.</text>
</comment>
<protein>
    <recommendedName>
        <fullName evidence="4">Transposase</fullName>
    </recommendedName>
</protein>
<keyword evidence="3" id="KW-1185">Reference proteome</keyword>
<dbReference type="EMBL" id="JAEPRQ010000001">
    <property type="protein sequence ID" value="MBK4214707.1"/>
    <property type="molecule type" value="Genomic_DNA"/>
</dbReference>
<gene>
    <name evidence="2" type="ORF">JJJ17_02080</name>
</gene>
<keyword evidence="1" id="KW-0472">Membrane</keyword>
<dbReference type="AlphaFoldDB" id="A0A934SB53"/>
<accession>A0A934SB53</accession>
<keyword evidence="1" id="KW-1133">Transmembrane helix</keyword>
<keyword evidence="1" id="KW-0812">Transmembrane</keyword>
<reference evidence="2" key="1">
    <citation type="submission" date="2021-01" db="EMBL/GenBank/DDBJ databases">
        <title>Paracoccus amoyensis sp. nov., isolated from the surface seawater along the coast of Xiamen Island, China.</title>
        <authorList>
            <person name="Lyu L."/>
        </authorList>
    </citation>
    <scope>NUCLEOTIDE SEQUENCE</scope>
    <source>
        <strain evidence="2">MJ17</strain>
    </source>
</reference>
<dbReference type="RefSeq" id="WP_200683406.1">
    <property type="nucleotide sequence ID" value="NZ_JAEPRQ010000001.1"/>
</dbReference>